<dbReference type="Proteomes" id="UP000295814">
    <property type="component" value="Unassembled WGS sequence"/>
</dbReference>
<dbReference type="InterPro" id="IPR007730">
    <property type="entry name" value="SPOR-like_dom"/>
</dbReference>
<protein>
    <submittedName>
        <fullName evidence="3">SPOR domain-containing protein</fullName>
    </submittedName>
</protein>
<keyword evidence="4" id="KW-1185">Reference proteome</keyword>
<gene>
    <name evidence="3" type="ORF">E1J38_003250</name>
</gene>
<dbReference type="GO" id="GO:0042834">
    <property type="term" value="F:peptidoglycan binding"/>
    <property type="evidence" value="ECO:0007669"/>
    <property type="project" value="InterPro"/>
</dbReference>
<reference evidence="3 4" key="1">
    <citation type="submission" date="2019-07" db="EMBL/GenBank/DDBJ databases">
        <title>Seonamhaeicola sp. W255 draft genome.</title>
        <authorList>
            <person name="Zhang X.-Y."/>
            <person name="Zhang R."/>
            <person name="Zhong Y.-L."/>
            <person name="Du Z.-J."/>
        </authorList>
    </citation>
    <scope>NUCLEOTIDE SEQUENCE [LARGE SCALE GENOMIC DNA]</scope>
    <source>
        <strain evidence="3 4">W255</strain>
    </source>
</reference>
<proteinExistence type="predicted"/>
<evidence type="ECO:0000313" key="3">
    <source>
        <dbReference type="EMBL" id="TWO33805.1"/>
    </source>
</evidence>
<dbReference type="PROSITE" id="PS51257">
    <property type="entry name" value="PROKAR_LIPOPROTEIN"/>
    <property type="match status" value="1"/>
</dbReference>
<name>A0A562YGV9_9FLAO</name>
<keyword evidence="1" id="KW-0732">Signal</keyword>
<feature type="domain" description="SPOR" evidence="2">
    <location>
        <begin position="54"/>
        <end position="124"/>
    </location>
</feature>
<dbReference type="Pfam" id="PF05036">
    <property type="entry name" value="SPOR"/>
    <property type="match status" value="1"/>
</dbReference>
<feature type="signal peptide" evidence="1">
    <location>
        <begin position="1"/>
        <end position="24"/>
    </location>
</feature>
<evidence type="ECO:0000259" key="2">
    <source>
        <dbReference type="Pfam" id="PF05036"/>
    </source>
</evidence>
<evidence type="ECO:0000313" key="4">
    <source>
        <dbReference type="Proteomes" id="UP000295814"/>
    </source>
</evidence>
<accession>A0A562YGV9</accession>
<dbReference type="EMBL" id="SMZJ02000002">
    <property type="protein sequence ID" value="TWO33805.1"/>
    <property type="molecule type" value="Genomic_DNA"/>
</dbReference>
<sequence>MLHLSSKSKAFIILFFMISVSCFAQQGQVNINQDYKIDNLLNVKKQLNKTENSSDRYKIQIYNGNRSGAYAAQKEFHEFFSDWKSRIEYESPNFKIWAGNFRTRLEADRALKRIKKEFPSAFIFKPKSTITN</sequence>
<dbReference type="AlphaFoldDB" id="A0A562YGV9"/>
<organism evidence="3 4">
    <name type="scientific">Seonamhaeicola sediminis</name>
    <dbReference type="NCBI Taxonomy" id="2528206"/>
    <lineage>
        <taxon>Bacteria</taxon>
        <taxon>Pseudomonadati</taxon>
        <taxon>Bacteroidota</taxon>
        <taxon>Flavobacteriia</taxon>
        <taxon>Flavobacteriales</taxon>
        <taxon>Flavobacteriaceae</taxon>
    </lineage>
</organism>
<evidence type="ECO:0000256" key="1">
    <source>
        <dbReference type="SAM" id="SignalP"/>
    </source>
</evidence>
<comment type="caution">
    <text evidence="3">The sequence shown here is derived from an EMBL/GenBank/DDBJ whole genome shotgun (WGS) entry which is preliminary data.</text>
</comment>
<dbReference type="RefSeq" id="WP_133355871.1">
    <property type="nucleotide sequence ID" value="NZ_SMZJ02000002.1"/>
</dbReference>
<dbReference type="OrthoDB" id="2473397at2"/>
<feature type="chain" id="PRO_5022763497" evidence="1">
    <location>
        <begin position="25"/>
        <end position="132"/>
    </location>
</feature>